<proteinExistence type="predicted"/>
<keyword evidence="2" id="KW-1185">Reference proteome</keyword>
<name>A0A6A6E3M7_9PEZI</name>
<dbReference type="EMBL" id="ML994634">
    <property type="protein sequence ID" value="KAF2185352.1"/>
    <property type="molecule type" value="Genomic_DNA"/>
</dbReference>
<protein>
    <submittedName>
        <fullName evidence="1">NAD(P)-binding protein</fullName>
    </submittedName>
</protein>
<dbReference type="AlphaFoldDB" id="A0A6A6E3M7"/>
<evidence type="ECO:0000313" key="1">
    <source>
        <dbReference type="EMBL" id="KAF2185352.1"/>
    </source>
</evidence>
<dbReference type="Gene3D" id="3.40.50.720">
    <property type="entry name" value="NAD(P)-binding Rossmann-like Domain"/>
    <property type="match status" value="1"/>
</dbReference>
<evidence type="ECO:0000313" key="2">
    <source>
        <dbReference type="Proteomes" id="UP000800200"/>
    </source>
</evidence>
<dbReference type="InterPro" id="IPR036291">
    <property type="entry name" value="NAD(P)-bd_dom_sf"/>
</dbReference>
<dbReference type="InterPro" id="IPR002347">
    <property type="entry name" value="SDR_fam"/>
</dbReference>
<dbReference type="OrthoDB" id="5399006at2759"/>
<accession>A0A6A6E3M7</accession>
<dbReference type="Proteomes" id="UP000800200">
    <property type="component" value="Unassembled WGS sequence"/>
</dbReference>
<dbReference type="PANTHER" id="PTHR43431">
    <property type="entry name" value="OXIDOREDUCTASE, SHORT CHAIN DEHYDROGENASE/REDUCTASE FAMILY (AFU_ORTHOLOGUE AFUA_5G14000)"/>
    <property type="match status" value="1"/>
</dbReference>
<organism evidence="1 2">
    <name type="scientific">Zopfia rhizophila CBS 207.26</name>
    <dbReference type="NCBI Taxonomy" id="1314779"/>
    <lineage>
        <taxon>Eukaryota</taxon>
        <taxon>Fungi</taxon>
        <taxon>Dikarya</taxon>
        <taxon>Ascomycota</taxon>
        <taxon>Pezizomycotina</taxon>
        <taxon>Dothideomycetes</taxon>
        <taxon>Dothideomycetes incertae sedis</taxon>
        <taxon>Zopfiaceae</taxon>
        <taxon>Zopfia</taxon>
    </lineage>
</organism>
<dbReference type="Pfam" id="PF00106">
    <property type="entry name" value="adh_short"/>
    <property type="match status" value="1"/>
</dbReference>
<dbReference type="PANTHER" id="PTHR43431:SF7">
    <property type="entry name" value="OXIDOREDUCTASE, SHORT CHAIN DEHYDROGENASE_REDUCTASE FAMILY (AFU_ORTHOLOGUE AFUA_5G14000)"/>
    <property type="match status" value="1"/>
</dbReference>
<reference evidence="1" key="1">
    <citation type="journal article" date="2020" name="Stud. Mycol.">
        <title>101 Dothideomycetes genomes: a test case for predicting lifestyles and emergence of pathogens.</title>
        <authorList>
            <person name="Haridas S."/>
            <person name="Albert R."/>
            <person name="Binder M."/>
            <person name="Bloem J."/>
            <person name="Labutti K."/>
            <person name="Salamov A."/>
            <person name="Andreopoulos B."/>
            <person name="Baker S."/>
            <person name="Barry K."/>
            <person name="Bills G."/>
            <person name="Bluhm B."/>
            <person name="Cannon C."/>
            <person name="Castanera R."/>
            <person name="Culley D."/>
            <person name="Daum C."/>
            <person name="Ezra D."/>
            <person name="Gonzalez J."/>
            <person name="Henrissat B."/>
            <person name="Kuo A."/>
            <person name="Liang C."/>
            <person name="Lipzen A."/>
            <person name="Lutzoni F."/>
            <person name="Magnuson J."/>
            <person name="Mondo S."/>
            <person name="Nolan M."/>
            <person name="Ohm R."/>
            <person name="Pangilinan J."/>
            <person name="Park H.-J."/>
            <person name="Ramirez L."/>
            <person name="Alfaro M."/>
            <person name="Sun H."/>
            <person name="Tritt A."/>
            <person name="Yoshinaga Y."/>
            <person name="Zwiers L.-H."/>
            <person name="Turgeon B."/>
            <person name="Goodwin S."/>
            <person name="Spatafora J."/>
            <person name="Crous P."/>
            <person name="Grigoriev I."/>
        </authorList>
    </citation>
    <scope>NUCLEOTIDE SEQUENCE</scope>
    <source>
        <strain evidence="1">CBS 207.26</strain>
    </source>
</reference>
<gene>
    <name evidence="1" type="ORF">K469DRAFT_739042</name>
</gene>
<sequence length="249" mass="27032">MVSDKFFPIVAGVGPRTGRSVALRFSESYPVVLLARQPESYNDVVTQINRAGGRAIGITTDATDESSLISAFETIKKEFEKLQLVAAIYNVRPNSRSSLKPFLKLHLQDLDTSLNGNVRSLFNFAQSVLPPLLKSVDSSPRAPTLIITGATASIRGSKLWSVIAAGKSAGHILTQSLAREFGPGGVHVAHAIIDGVIDVPDAEHAARNDATPDGKISPYAIAESYWNLHTQHKSAFTHEIHLRPFNEHF</sequence>
<dbReference type="SUPFAM" id="SSF51735">
    <property type="entry name" value="NAD(P)-binding Rossmann-fold domains"/>
    <property type="match status" value="1"/>
</dbReference>